<dbReference type="HOGENOM" id="CLU_007207_0_4_2"/>
<dbReference type="Gene3D" id="3.40.50.1970">
    <property type="match status" value="1"/>
</dbReference>
<keyword evidence="5" id="KW-1185">Reference proteome</keyword>
<dbReference type="Proteomes" id="UP000000346">
    <property type="component" value="Chromosome"/>
</dbReference>
<evidence type="ECO:0000313" key="5">
    <source>
        <dbReference type="Proteomes" id="UP000000346"/>
    </source>
</evidence>
<dbReference type="InterPro" id="IPR039697">
    <property type="entry name" value="Alcohol_dehydrogenase_Fe"/>
</dbReference>
<dbReference type="eggNOG" id="arCOG00984">
    <property type="taxonomic scope" value="Archaea"/>
</dbReference>
<dbReference type="InterPro" id="IPR056798">
    <property type="entry name" value="ADH_Fe_C"/>
</dbReference>
<dbReference type="AlphaFoldDB" id="D9Q2B0"/>
<dbReference type="Pfam" id="PF25137">
    <property type="entry name" value="ADH_Fe_C"/>
    <property type="match status" value="1"/>
</dbReference>
<dbReference type="InterPro" id="IPR045910">
    <property type="entry name" value="AdhA-like"/>
</dbReference>
<dbReference type="FunCoup" id="D9Q2B0">
    <property type="interactions" value="10"/>
</dbReference>
<dbReference type="InParanoid" id="D9Q2B0"/>
<dbReference type="EC" id="1.1.1.1" evidence="4"/>
<name>D9Q2B0_ACIS3</name>
<dbReference type="PROSITE" id="PS00913">
    <property type="entry name" value="ADH_IRON_1"/>
    <property type="match status" value="1"/>
</dbReference>
<reference evidence="4 5" key="1">
    <citation type="journal article" date="2010" name="Appl. Environ. Microbiol.">
        <title>The genome sequence of the crenarchaeon Acidilobus saccharovorans supports a new order, Acidilobales, and suggests an important ecological role in terrestrial acidic hot springs.</title>
        <authorList>
            <person name="Mardanov A.V."/>
            <person name="Svetlitchnyi V.A."/>
            <person name="Beletsky A.V."/>
            <person name="Prokofeva M.I."/>
            <person name="Bonch-Osmolovskaya E.A."/>
            <person name="Ravin N.V."/>
            <person name="Skryabin K.G."/>
        </authorList>
    </citation>
    <scope>NUCLEOTIDE SEQUENCE [LARGE SCALE GENOMIC DNA]</scope>
    <source>
        <strain evidence="5">DSM 16705 / JCM 18335 / VKM B-2471 / 345-15</strain>
    </source>
</reference>
<organism evidence="4 5">
    <name type="scientific">Acidilobus saccharovorans (strain DSM 16705 / JCM 18335 / VKM B-2471 / 345-15)</name>
    <dbReference type="NCBI Taxonomy" id="666510"/>
    <lineage>
        <taxon>Archaea</taxon>
        <taxon>Thermoproteota</taxon>
        <taxon>Thermoprotei</taxon>
        <taxon>Acidilobales</taxon>
        <taxon>Acidilobaceae</taxon>
        <taxon>Acidilobus</taxon>
    </lineage>
</organism>
<evidence type="ECO:0000256" key="1">
    <source>
        <dbReference type="ARBA" id="ARBA00023002"/>
    </source>
</evidence>
<sequence length="388" mass="42133">MRVLPLKPFEWTYSCTKVHFGPSSEESLRSYVKGVRKVIIVTGRIAAKASGALDDVIAILRDNGVEYSIFDRVVANPPSSLADELAKYVKDFGAEALIAIGGGSTIDTAKVASAIVANGGTALDYLYGKRRAQTCLPVYAVNLTHGTGSEVNRYANMTDVTRGDKLGNEVCYPKAAFDDPRYTISMPMEQVLCTTFDALYHAYEAATTVGSSPLVWALAEESIRRIVENLPLAVANPKDESPRYWLMYSSMISGVAIDLSPTNIVHQIENILSGLVPSLPHGCGLAIIGPALAPIIHSASPDISTRLLRILEPSGNITAETAGNILEKFAESVGFNRRLGYYGIGRDIVREAVRRAFSNPIVAERLRTRLGRVNLDEQKLTELLTSMI</sequence>
<dbReference type="InterPro" id="IPR018211">
    <property type="entry name" value="ADH_Fe_CS"/>
</dbReference>
<dbReference type="SUPFAM" id="SSF56796">
    <property type="entry name" value="Dehydroquinate synthase-like"/>
    <property type="match status" value="1"/>
</dbReference>
<feature type="domain" description="Fe-containing alcohol dehydrogenase-like C-terminal" evidence="3">
    <location>
        <begin position="194"/>
        <end position="360"/>
    </location>
</feature>
<dbReference type="Pfam" id="PF00465">
    <property type="entry name" value="Fe-ADH"/>
    <property type="match status" value="1"/>
</dbReference>
<dbReference type="GO" id="GO:0004022">
    <property type="term" value="F:alcohol dehydrogenase (NAD+) activity"/>
    <property type="evidence" value="ECO:0007669"/>
    <property type="project" value="UniProtKB-EC"/>
</dbReference>
<dbReference type="PANTHER" id="PTHR11496:SF104">
    <property type="entry name" value="3-DEOXY-ALPHA-D-MANNO-OCTULOSONATE 8-OXIDASE"/>
    <property type="match status" value="1"/>
</dbReference>
<evidence type="ECO:0000259" key="2">
    <source>
        <dbReference type="Pfam" id="PF00465"/>
    </source>
</evidence>
<dbReference type="KEGG" id="asc:ASAC_1043"/>
<dbReference type="RefSeq" id="WP_013266960.1">
    <property type="nucleotide sequence ID" value="NC_014374.1"/>
</dbReference>
<accession>D9Q2B0</accession>
<dbReference type="Gene3D" id="1.20.1090.10">
    <property type="entry name" value="Dehydroquinate synthase-like - alpha domain"/>
    <property type="match status" value="1"/>
</dbReference>
<dbReference type="STRING" id="666510.ASAC_1043"/>
<dbReference type="GO" id="GO:0046872">
    <property type="term" value="F:metal ion binding"/>
    <property type="evidence" value="ECO:0007669"/>
    <property type="project" value="InterPro"/>
</dbReference>
<evidence type="ECO:0000259" key="3">
    <source>
        <dbReference type="Pfam" id="PF25137"/>
    </source>
</evidence>
<feature type="domain" description="Alcohol dehydrogenase iron-type/glycerol dehydrogenase GldA" evidence="2">
    <location>
        <begin position="16"/>
        <end position="180"/>
    </location>
</feature>
<evidence type="ECO:0000313" key="4">
    <source>
        <dbReference type="EMBL" id="ADL19448.1"/>
    </source>
</evidence>
<protein>
    <submittedName>
        <fullName evidence="4">Iron-containing alcohol dehydrogenase</fullName>
        <ecNumber evidence="4">1.1.1.1</ecNumber>
    </submittedName>
</protein>
<dbReference type="FunFam" id="3.40.50.1970:FF:000003">
    <property type="entry name" value="Alcohol dehydrogenase, iron-containing"/>
    <property type="match status" value="1"/>
</dbReference>
<dbReference type="PANTHER" id="PTHR11496">
    <property type="entry name" value="ALCOHOL DEHYDROGENASE"/>
    <property type="match status" value="1"/>
</dbReference>
<gene>
    <name evidence="4" type="ordered locus">ASAC_1043</name>
</gene>
<dbReference type="EMBL" id="CP001742">
    <property type="protein sequence ID" value="ADL19448.1"/>
    <property type="molecule type" value="Genomic_DNA"/>
</dbReference>
<dbReference type="InterPro" id="IPR001670">
    <property type="entry name" value="ADH_Fe/GldA"/>
</dbReference>
<keyword evidence="1 4" id="KW-0560">Oxidoreductase</keyword>
<proteinExistence type="predicted"/>
<dbReference type="CDD" id="cd08186">
    <property type="entry name" value="Fe-ADH-like"/>
    <property type="match status" value="1"/>
</dbReference>
<dbReference type="GeneID" id="9499288"/>